<dbReference type="AlphaFoldDB" id="A0A7S8EDD1"/>
<reference evidence="1 2" key="1">
    <citation type="submission" date="2020-02" db="EMBL/GenBank/DDBJ databases">
        <authorList>
            <person name="Zheng R.K."/>
            <person name="Sun C.M."/>
        </authorList>
    </citation>
    <scope>NUCLEOTIDE SEQUENCE [LARGE SCALE GENOMIC DNA]</scope>
    <source>
        <strain evidence="2">rifampicinis</strain>
    </source>
</reference>
<dbReference type="EMBL" id="CP062983">
    <property type="protein sequence ID" value="QPC84668.1"/>
    <property type="molecule type" value="Genomic_DNA"/>
</dbReference>
<proteinExistence type="predicted"/>
<dbReference type="Proteomes" id="UP000594468">
    <property type="component" value="Chromosome"/>
</dbReference>
<accession>A0A7S8EDD1</accession>
<keyword evidence="2" id="KW-1185">Reference proteome</keyword>
<sequence>MSHEAHTPPQYKMRPPVLHVQVEDSMDIMIVRDTTRRAASLLGFSPAHRAQLATAAATLAELVLKTGEPHTINLNGVLDGIKDGLQISTETPWLQGVSANNVLVALKSKMGDLVDEIVLVQAPAPTIVMIMWIVD</sequence>
<evidence type="ECO:0000313" key="1">
    <source>
        <dbReference type="EMBL" id="QPC84668.1"/>
    </source>
</evidence>
<dbReference type="RefSeq" id="WP_195172731.1">
    <property type="nucleotide sequence ID" value="NZ_CP062983.1"/>
</dbReference>
<protein>
    <submittedName>
        <fullName evidence="1">Uncharacterized protein</fullName>
    </submittedName>
</protein>
<evidence type="ECO:0000313" key="2">
    <source>
        <dbReference type="Proteomes" id="UP000594468"/>
    </source>
</evidence>
<name>A0A7S8EDD1_9CHLR</name>
<gene>
    <name evidence="1" type="ORF">G4Y79_09905</name>
</gene>
<organism evidence="1 2">
    <name type="scientific">Phototrophicus methaneseepsis</name>
    <dbReference type="NCBI Taxonomy" id="2710758"/>
    <lineage>
        <taxon>Bacteria</taxon>
        <taxon>Bacillati</taxon>
        <taxon>Chloroflexota</taxon>
        <taxon>Candidatus Thermofontia</taxon>
        <taxon>Phototrophicales</taxon>
        <taxon>Phototrophicaceae</taxon>
        <taxon>Phototrophicus</taxon>
    </lineage>
</organism>
<dbReference type="KEGG" id="pmet:G4Y79_09905"/>